<dbReference type="InterPro" id="IPR007110">
    <property type="entry name" value="Ig-like_dom"/>
</dbReference>
<evidence type="ECO:0000256" key="1">
    <source>
        <dbReference type="ARBA" id="ARBA00022737"/>
    </source>
</evidence>
<evidence type="ECO:0000313" key="3">
    <source>
        <dbReference type="Ensembl" id="ENSACOP00000010187.1"/>
    </source>
</evidence>
<feature type="domain" description="Ig-like" evidence="2">
    <location>
        <begin position="112"/>
        <end position="196"/>
    </location>
</feature>
<sequence length="277" mass="31448">MLGSTFAEPQTLLVAKRAVSPYFSKEFQSMEVLKDSDVVLECEVLGTPPFEVFWVKDDKPVRSSKKHRISIEKSLISLHVFRFDASDVGEYQCRVTNDTHTYMSIFFLPEPPQFVKRIENIRQSTTFECQVIGTPEIHITWYLDGNEVTDHAKYGISFIDGLATLKLTQARVSDSGIYVCEAHNDAGSESCSIDLKVKEPPTFVRELRPTEVVKGLEAILECEVTGTPPFEEDTLVRQRMNLAWRNVLVCFLYKVCTRCDPSSPSLMNTWKVSTLSM</sequence>
<dbReference type="SMART" id="SM00408">
    <property type="entry name" value="IGc2"/>
    <property type="match status" value="2"/>
</dbReference>
<feature type="domain" description="Ig-like" evidence="2">
    <location>
        <begin position="21"/>
        <end position="104"/>
    </location>
</feature>
<dbReference type="InterPro" id="IPR003599">
    <property type="entry name" value="Ig_sub"/>
</dbReference>
<dbReference type="Pfam" id="PF07679">
    <property type="entry name" value="I-set"/>
    <property type="match status" value="2"/>
</dbReference>
<reference evidence="3" key="2">
    <citation type="submission" date="2025-09" db="UniProtKB">
        <authorList>
            <consortium name="Ensembl"/>
        </authorList>
    </citation>
    <scope>IDENTIFICATION</scope>
</reference>
<dbReference type="InterPro" id="IPR036179">
    <property type="entry name" value="Ig-like_dom_sf"/>
</dbReference>
<dbReference type="FunFam" id="2.60.40.10:FF:000022">
    <property type="entry name" value="Cardiac titin"/>
    <property type="match status" value="2"/>
</dbReference>
<evidence type="ECO:0000259" key="2">
    <source>
        <dbReference type="PROSITE" id="PS50835"/>
    </source>
</evidence>
<dbReference type="PANTHER" id="PTHR13817:SF166">
    <property type="entry name" value="NEURONAL IGCAM-RELATED"/>
    <property type="match status" value="1"/>
</dbReference>
<dbReference type="PROSITE" id="PS50835">
    <property type="entry name" value="IG_LIKE"/>
    <property type="match status" value="2"/>
</dbReference>
<dbReference type="Proteomes" id="UP000694522">
    <property type="component" value="Unplaced"/>
</dbReference>
<proteinExistence type="predicted"/>
<evidence type="ECO:0000313" key="4">
    <source>
        <dbReference type="Proteomes" id="UP000694522"/>
    </source>
</evidence>
<dbReference type="InterPro" id="IPR013098">
    <property type="entry name" value="Ig_I-set"/>
</dbReference>
<reference evidence="3" key="1">
    <citation type="submission" date="2025-08" db="UniProtKB">
        <authorList>
            <consortium name="Ensembl"/>
        </authorList>
    </citation>
    <scope>IDENTIFICATION</scope>
</reference>
<dbReference type="InterPro" id="IPR050964">
    <property type="entry name" value="Striated_Muscle_Regulatory"/>
</dbReference>
<dbReference type="CDD" id="cd00096">
    <property type="entry name" value="Ig"/>
    <property type="match status" value="1"/>
</dbReference>
<dbReference type="SUPFAM" id="SSF48726">
    <property type="entry name" value="Immunoglobulin"/>
    <property type="match status" value="2"/>
</dbReference>
<dbReference type="Ensembl" id="ENSACOT00000010540.1">
    <property type="protein sequence ID" value="ENSACOP00000010187.1"/>
    <property type="gene ID" value="ENSACOG00000007103.1"/>
</dbReference>
<dbReference type="Gene3D" id="2.60.40.10">
    <property type="entry name" value="Immunoglobulins"/>
    <property type="match status" value="2"/>
</dbReference>
<dbReference type="PANTHER" id="PTHR13817">
    <property type="entry name" value="TITIN"/>
    <property type="match status" value="1"/>
</dbReference>
<keyword evidence="4" id="KW-1185">Reference proteome</keyword>
<accession>A0A8B9FNV3</accession>
<dbReference type="AlphaFoldDB" id="A0A8B9FNV3"/>
<dbReference type="InterPro" id="IPR003598">
    <property type="entry name" value="Ig_sub2"/>
</dbReference>
<name>A0A8B9FNV3_9PSIT</name>
<protein>
    <recommendedName>
        <fullName evidence="2">Ig-like domain-containing protein</fullName>
    </recommendedName>
</protein>
<dbReference type="InterPro" id="IPR013783">
    <property type="entry name" value="Ig-like_fold"/>
</dbReference>
<organism evidence="3 4">
    <name type="scientific">Amazona collaria</name>
    <name type="common">yellow-billed parrot</name>
    <dbReference type="NCBI Taxonomy" id="241587"/>
    <lineage>
        <taxon>Eukaryota</taxon>
        <taxon>Metazoa</taxon>
        <taxon>Chordata</taxon>
        <taxon>Craniata</taxon>
        <taxon>Vertebrata</taxon>
        <taxon>Euteleostomi</taxon>
        <taxon>Archelosauria</taxon>
        <taxon>Archosauria</taxon>
        <taxon>Dinosauria</taxon>
        <taxon>Saurischia</taxon>
        <taxon>Theropoda</taxon>
        <taxon>Coelurosauria</taxon>
        <taxon>Aves</taxon>
        <taxon>Neognathae</taxon>
        <taxon>Neoaves</taxon>
        <taxon>Telluraves</taxon>
        <taxon>Australaves</taxon>
        <taxon>Psittaciformes</taxon>
        <taxon>Psittacidae</taxon>
        <taxon>Amazona</taxon>
    </lineage>
</organism>
<keyword evidence="1" id="KW-0677">Repeat</keyword>
<dbReference type="SMART" id="SM00409">
    <property type="entry name" value="IG"/>
    <property type="match status" value="2"/>
</dbReference>